<feature type="transmembrane region" description="Helical" evidence="7">
    <location>
        <begin position="150"/>
        <end position="172"/>
    </location>
</feature>
<dbReference type="InterPro" id="IPR038770">
    <property type="entry name" value="Na+/solute_symporter_sf"/>
</dbReference>
<comment type="subcellular location">
    <subcellularLocation>
        <location evidence="1">Membrane</location>
        <topology evidence="1">Multi-pass membrane protein</topology>
    </subcellularLocation>
</comment>
<dbReference type="STRING" id="395961.Cyan7425_4813"/>
<accession>B8HMB0</accession>
<dbReference type="SUPFAM" id="SSF116726">
    <property type="entry name" value="TrkA C-terminal domain-like"/>
    <property type="match status" value="1"/>
</dbReference>
<dbReference type="PANTHER" id="PTHR42751">
    <property type="entry name" value="SODIUM/HYDROGEN EXCHANGER FAMILY/TRKA DOMAIN PROTEIN"/>
    <property type="match status" value="1"/>
</dbReference>
<dbReference type="HOGENOM" id="CLU_005126_9_0_3"/>
<feature type="transmembrane region" description="Helical" evidence="7">
    <location>
        <begin position="91"/>
        <end position="112"/>
    </location>
</feature>
<evidence type="ECO:0000256" key="4">
    <source>
        <dbReference type="ARBA" id="ARBA00022692"/>
    </source>
</evidence>
<feature type="transmembrane region" description="Helical" evidence="7">
    <location>
        <begin position="298"/>
        <end position="320"/>
    </location>
</feature>
<dbReference type="PROSITE" id="PS51202">
    <property type="entry name" value="RCK_C"/>
    <property type="match status" value="1"/>
</dbReference>
<dbReference type="GO" id="GO:0008324">
    <property type="term" value="F:monoatomic cation transmembrane transporter activity"/>
    <property type="evidence" value="ECO:0007669"/>
    <property type="project" value="InterPro"/>
</dbReference>
<dbReference type="InterPro" id="IPR003148">
    <property type="entry name" value="RCK_N"/>
</dbReference>
<feature type="transmembrane region" description="Helical" evidence="7">
    <location>
        <begin position="220"/>
        <end position="253"/>
    </location>
</feature>
<dbReference type="eggNOG" id="COG1226">
    <property type="taxonomic scope" value="Bacteria"/>
</dbReference>
<evidence type="ECO:0000256" key="6">
    <source>
        <dbReference type="ARBA" id="ARBA00023136"/>
    </source>
</evidence>
<dbReference type="InterPro" id="IPR006153">
    <property type="entry name" value="Cation/H_exchanger_TM"/>
</dbReference>
<dbReference type="eggNOG" id="COG4651">
    <property type="taxonomic scope" value="Bacteria"/>
</dbReference>
<dbReference type="Gene3D" id="1.20.1530.20">
    <property type="match status" value="1"/>
</dbReference>
<dbReference type="Pfam" id="PF02254">
    <property type="entry name" value="TrkA_N"/>
    <property type="match status" value="1"/>
</dbReference>
<evidence type="ECO:0000259" key="9">
    <source>
        <dbReference type="PROSITE" id="PS51202"/>
    </source>
</evidence>
<organism evidence="10">
    <name type="scientific">Cyanothece sp. (strain PCC 7425 / ATCC 29141)</name>
    <dbReference type="NCBI Taxonomy" id="395961"/>
    <lineage>
        <taxon>Bacteria</taxon>
        <taxon>Bacillati</taxon>
        <taxon>Cyanobacteriota</taxon>
        <taxon>Cyanophyceae</taxon>
        <taxon>Gomontiellales</taxon>
        <taxon>Cyanothecaceae</taxon>
        <taxon>Cyanothece</taxon>
    </lineage>
</organism>
<feature type="transmembrane region" description="Helical" evidence="7">
    <location>
        <begin position="273"/>
        <end position="291"/>
    </location>
</feature>
<keyword evidence="6 7" id="KW-0472">Membrane</keyword>
<keyword evidence="3" id="KW-0813">Transport</keyword>
<feature type="transmembrane region" description="Helical" evidence="7">
    <location>
        <begin position="6"/>
        <end position="26"/>
    </location>
</feature>
<feature type="transmembrane region" description="Helical" evidence="7">
    <location>
        <begin position="178"/>
        <end position="208"/>
    </location>
</feature>
<evidence type="ECO:0000256" key="3">
    <source>
        <dbReference type="ARBA" id="ARBA00022448"/>
    </source>
</evidence>
<dbReference type="AlphaFoldDB" id="B8HMB0"/>
<dbReference type="InterPro" id="IPR036291">
    <property type="entry name" value="NAD(P)-bd_dom_sf"/>
</dbReference>
<dbReference type="Gene3D" id="3.30.70.1450">
    <property type="entry name" value="Regulator of K+ conductance, C-terminal domain"/>
    <property type="match status" value="1"/>
</dbReference>
<name>B8HMB0_CYAP4</name>
<dbReference type="Pfam" id="PF00999">
    <property type="entry name" value="Na_H_Exchanger"/>
    <property type="match status" value="1"/>
</dbReference>
<feature type="domain" description="RCK C-terminal" evidence="9">
    <location>
        <begin position="579"/>
        <end position="662"/>
    </location>
</feature>
<feature type="transmembrane region" description="Helical" evidence="7">
    <location>
        <begin position="358"/>
        <end position="377"/>
    </location>
</feature>
<dbReference type="PROSITE" id="PS51201">
    <property type="entry name" value="RCK_N"/>
    <property type="match status" value="1"/>
</dbReference>
<comment type="similarity">
    <text evidence="2">Belongs to the monovalent cation:proton antiporter 2 (CPA2) transporter (TC 2.A.37) family.</text>
</comment>
<dbReference type="SUPFAM" id="SSF51735">
    <property type="entry name" value="NAD(P)-binding Rossmann-fold domains"/>
    <property type="match status" value="1"/>
</dbReference>
<evidence type="ECO:0000313" key="10">
    <source>
        <dbReference type="EMBL" id="ACL47117.1"/>
    </source>
</evidence>
<reference evidence="10" key="1">
    <citation type="submission" date="2009-01" db="EMBL/GenBank/DDBJ databases">
        <title>Complete sequence of chromosome Cyanothece sp. PCC 7425.</title>
        <authorList>
            <consortium name="US DOE Joint Genome Institute"/>
            <person name="Lucas S."/>
            <person name="Copeland A."/>
            <person name="Lapidus A."/>
            <person name="Glavina del Rio T."/>
            <person name="Dalin E."/>
            <person name="Tice H."/>
            <person name="Bruce D."/>
            <person name="Goodwin L."/>
            <person name="Pitluck S."/>
            <person name="Sims D."/>
            <person name="Meineke L."/>
            <person name="Brettin T."/>
            <person name="Detter J.C."/>
            <person name="Han C."/>
            <person name="Larimer F."/>
            <person name="Land M."/>
            <person name="Hauser L."/>
            <person name="Kyrpides N."/>
            <person name="Ovchinnikova G."/>
            <person name="Liberton M."/>
            <person name="Stoeckel J."/>
            <person name="Banerjee A."/>
            <person name="Singh A."/>
            <person name="Page L."/>
            <person name="Sato H."/>
            <person name="Zhao L."/>
            <person name="Sherman L."/>
            <person name="Pakrasi H."/>
            <person name="Richardson P."/>
        </authorList>
    </citation>
    <scope>NUCLEOTIDE SEQUENCE</scope>
    <source>
        <strain evidence="10">PCC 7425</strain>
    </source>
</reference>
<dbReference type="InterPro" id="IPR036721">
    <property type="entry name" value="RCK_C_sf"/>
</dbReference>
<feature type="transmembrane region" description="Helical" evidence="7">
    <location>
        <begin position="33"/>
        <end position="54"/>
    </location>
</feature>
<feature type="transmembrane region" description="Helical" evidence="7">
    <location>
        <begin position="118"/>
        <end position="138"/>
    </location>
</feature>
<gene>
    <name evidence="10" type="ordered locus">Cyan7425_4813</name>
</gene>
<dbReference type="KEGG" id="cyn:Cyan7425_4813"/>
<protein>
    <submittedName>
        <fullName evidence="10">Sodium/hydrogen exchanger</fullName>
    </submittedName>
</protein>
<dbReference type="GO" id="GO:1902600">
    <property type="term" value="P:proton transmembrane transport"/>
    <property type="evidence" value="ECO:0007669"/>
    <property type="project" value="InterPro"/>
</dbReference>
<dbReference type="GO" id="GO:0015297">
    <property type="term" value="F:antiporter activity"/>
    <property type="evidence" value="ECO:0007669"/>
    <property type="project" value="InterPro"/>
</dbReference>
<evidence type="ECO:0000256" key="2">
    <source>
        <dbReference type="ARBA" id="ARBA00005551"/>
    </source>
</evidence>
<sequence length="666" mass="71411">MAGGQMKLIVEMVTVLGAATTGGYVANRFGQPVLLGYLLGGMLVGPAGLQLIPLDSDMEVLAKLGAALLLFALGVEFSLQELLRPIALGGGSLQILLTILLGGGLAYLTGWVETLPTAIFLGAVLSLSSTAVVLKSLIERNEVQTAHGQVMLGILIVQDLGLGVMLAVLPALTQPADVIGMALASALLKALLFLGGAILAGIWVIPWLVRLLVQTRSQELFLLGVLSLCLGIALLTSAIGLSIEMGAFVAGLMISNVEYADHALDRVLPMRDAFATLFFASIGVLINPASLWANGWALLGLVSVTLIGKALIVAGIVRLFGFPPRIALIVGIGINQIGEFSFVLARVAQSQGLFSAELYALTVGTTAVTLLITPFLLQSTPHLLLWLEQWPMVQQYLNPGQSRLVGAITPPSNHVVVAGYGRVGQTLVRMLYFQGHSVLVIDNNEAGLQPLRDRGIPYLFGDASSPLVLEKANLSQARSLAIALPDPMATRLTLKRALSMAPDLDITVRAHGNDEIDVLYQLGAKEVVQPEFEASLEMGAHILLNLGDSSYAIQQVVSRYRTGRYRDVMPERSEYWAGLDLETAIEGLQHRWYLLPPDCTLTGLSLAEANIRRITGATIMAIDRHNQLHRYPLGETRLEEGDRLFVVGNSEEHQRFASLLGGESEP</sequence>
<dbReference type="InterPro" id="IPR006037">
    <property type="entry name" value="RCK_C"/>
</dbReference>
<evidence type="ECO:0000259" key="8">
    <source>
        <dbReference type="PROSITE" id="PS51201"/>
    </source>
</evidence>
<dbReference type="Pfam" id="PF02080">
    <property type="entry name" value="TrkA_C"/>
    <property type="match status" value="1"/>
</dbReference>
<evidence type="ECO:0000256" key="5">
    <source>
        <dbReference type="ARBA" id="ARBA00022989"/>
    </source>
</evidence>
<dbReference type="Gene3D" id="3.40.50.720">
    <property type="entry name" value="NAD(P)-binding Rossmann-like Domain"/>
    <property type="match status" value="1"/>
</dbReference>
<feature type="transmembrane region" description="Helical" evidence="7">
    <location>
        <begin position="326"/>
        <end position="346"/>
    </location>
</feature>
<proteinExistence type="inferred from homology"/>
<keyword evidence="4 7" id="KW-0812">Transmembrane</keyword>
<dbReference type="GO" id="GO:0016020">
    <property type="term" value="C:membrane"/>
    <property type="evidence" value="ECO:0007669"/>
    <property type="project" value="UniProtKB-SubCell"/>
</dbReference>
<dbReference type="EMBL" id="CP001344">
    <property type="protein sequence ID" value="ACL47117.1"/>
    <property type="molecule type" value="Genomic_DNA"/>
</dbReference>
<feature type="domain" description="RCK N-terminal" evidence="8">
    <location>
        <begin position="412"/>
        <end position="529"/>
    </location>
</feature>
<dbReference type="GO" id="GO:0006813">
    <property type="term" value="P:potassium ion transport"/>
    <property type="evidence" value="ECO:0007669"/>
    <property type="project" value="InterPro"/>
</dbReference>
<feature type="transmembrane region" description="Helical" evidence="7">
    <location>
        <begin position="60"/>
        <end position="79"/>
    </location>
</feature>
<evidence type="ECO:0000256" key="7">
    <source>
        <dbReference type="SAM" id="Phobius"/>
    </source>
</evidence>
<evidence type="ECO:0000256" key="1">
    <source>
        <dbReference type="ARBA" id="ARBA00004141"/>
    </source>
</evidence>
<keyword evidence="5 7" id="KW-1133">Transmembrane helix</keyword>
<dbReference type="PANTHER" id="PTHR42751:SF3">
    <property type="entry name" value="SODIUM_GLUTAMATE SYMPORTER"/>
    <property type="match status" value="1"/>
</dbReference>
<dbReference type="OrthoDB" id="9793589at2"/>